<name>I5C904_9BACT</name>
<dbReference type="Proteomes" id="UP000005551">
    <property type="component" value="Unassembled WGS sequence"/>
</dbReference>
<sequence length="239" mass="27259">MNEKAPENAVLHDLFYLPNVAYFSTLLETSCVYVDTSAPYRKQTYRNRCQVLLANKVERLTIPVKVPFVFAPYASVKIDYGQRWKANHLRSIQSAYGKAPFFEYFFPELERVFEENRTHLLDLNLGLLTACLKMLQWNCAVVPIAGVAEDLRMEDLRGHVQAKGMAAVDSEFQAVPYTQVFGSGFVPNLSIIDLLFCTGPEASDFLKRSRKKNSEQTLMGLCFSYIIHIIRKDLVKEKG</sequence>
<keyword evidence="2" id="KW-1185">Reference proteome</keyword>
<proteinExistence type="predicted"/>
<dbReference type="InterPro" id="IPR014985">
    <property type="entry name" value="WbqC"/>
</dbReference>
<dbReference type="PATRIC" id="fig|1189621.3.peg.859"/>
<organism evidence="1 2">
    <name type="scientific">Nitritalea halalkaliphila LW7</name>
    <dbReference type="NCBI Taxonomy" id="1189621"/>
    <lineage>
        <taxon>Bacteria</taxon>
        <taxon>Pseudomonadati</taxon>
        <taxon>Bacteroidota</taxon>
        <taxon>Cytophagia</taxon>
        <taxon>Cytophagales</taxon>
        <taxon>Cyclobacteriaceae</taxon>
        <taxon>Nitritalea</taxon>
    </lineage>
</organism>
<comment type="caution">
    <text evidence="1">The sequence shown here is derived from an EMBL/GenBank/DDBJ whole genome shotgun (WGS) entry which is preliminary data.</text>
</comment>
<dbReference type="STRING" id="1189621.A3SI_04137"/>
<evidence type="ECO:0000313" key="1">
    <source>
        <dbReference type="EMBL" id="EIM78306.1"/>
    </source>
</evidence>
<dbReference type="Pfam" id="PF08889">
    <property type="entry name" value="WbqC"/>
    <property type="match status" value="2"/>
</dbReference>
<evidence type="ECO:0000313" key="2">
    <source>
        <dbReference type="Proteomes" id="UP000005551"/>
    </source>
</evidence>
<accession>I5C904</accession>
<protein>
    <submittedName>
        <fullName evidence="1">WbqC-like family protein</fullName>
    </submittedName>
</protein>
<dbReference type="RefSeq" id="WP_009053637.1">
    <property type="nucleotide sequence ID" value="NZ_AJYA01000008.1"/>
</dbReference>
<gene>
    <name evidence="1" type="ORF">A3SI_04137</name>
</gene>
<dbReference type="EMBL" id="AJYA01000008">
    <property type="protein sequence ID" value="EIM78306.1"/>
    <property type="molecule type" value="Genomic_DNA"/>
</dbReference>
<dbReference type="AlphaFoldDB" id="I5C904"/>
<dbReference type="OrthoDB" id="1523452at2"/>
<reference evidence="1 2" key="1">
    <citation type="submission" date="2012-05" db="EMBL/GenBank/DDBJ databases">
        <title>Genome sequence of Nitritalea halalkaliphila LW7.</title>
        <authorList>
            <person name="Jangir P.K."/>
            <person name="Singh A."/>
            <person name="Shivaji S."/>
            <person name="Sharma R."/>
        </authorList>
    </citation>
    <scope>NUCLEOTIDE SEQUENCE [LARGE SCALE GENOMIC DNA]</scope>
    <source>
        <strain evidence="1 2">LW7</strain>
    </source>
</reference>